<organism evidence="4 5">
    <name type="scientific">Macrosiphum euphorbiae</name>
    <name type="common">potato aphid</name>
    <dbReference type="NCBI Taxonomy" id="13131"/>
    <lineage>
        <taxon>Eukaryota</taxon>
        <taxon>Metazoa</taxon>
        <taxon>Ecdysozoa</taxon>
        <taxon>Arthropoda</taxon>
        <taxon>Hexapoda</taxon>
        <taxon>Insecta</taxon>
        <taxon>Pterygota</taxon>
        <taxon>Neoptera</taxon>
        <taxon>Paraneoptera</taxon>
        <taxon>Hemiptera</taxon>
        <taxon>Sternorrhyncha</taxon>
        <taxon>Aphidomorpha</taxon>
        <taxon>Aphidoidea</taxon>
        <taxon>Aphididae</taxon>
        <taxon>Macrosiphini</taxon>
        <taxon>Macrosiphum</taxon>
    </lineage>
</organism>
<proteinExistence type="predicted"/>
<sequence>MFNCEICEKVYVHKRALNRHVKTHDGSTNSCGICLKVFSRWSNLSIHVQNHHTIAKNTHEFRDAVRVGGAMGRASVIKWAPPATSPHARPDVLTPTVISSRRRRADIPTPQPQASSSSLSSRTPIIVSPPPAQAIVDEPDTRSPATAALPLSLSPPPTGEFVAHTENTPKNIKRKKSRMLRVNRPGFIEIESSLNRTIVWYFRKNIDNVTSYRAFLNSIESELIAKLRECGRINPIKYNLKLEATYVVPNLHNSDQNRAFKTSARELYVHSNVEALVDRDFTRLLGEEDSYAGKYSGFTLSCIDGLLLGVYEYTPMGGSSYLPLPESILNRKAVVNPQNIDRQCFKWAILAKHVSNDRTRVGANYSREEHRYDFSALSTPTPVSELMLFEKSNPGTSVNLYGVRKCAKNKKNKKSSTQSVAYPLRVVDEEKENHFDLLLLTGKDGDNHYAYISNFSRLASPQKNSHDHRLFFCKRCFASFDNQPLKYKLHGERALAKHRLLCGEHKPVLPLMPKEGDTLKFEAWRKTERLPFVVYADFEALLLKTDRRQGANTTAIHTHHPMSYGYLVIAAEGVPTDLFDQYDIPRAPVIFRGSATDDDVAERFVSDVLGVAEKIARLYKEVIVPIIMSVEDSRVHGVKIMCDLCACAFSEHNCKTAHHDHLSGRFLKTLCNTCNLKLKTPNFVPCFLHNLSNYDAHFIVTNLANGGDTNRISVIANTEEKYISFSRYINNSFSVRFIDTCRFMASSLAHLAENLTTANFDKFREVAKVFAPSEMELVTRKGVYPYEYTDSWDKLDATSLPDKFQFYSALTETHVSDEDYSHATRVWNHFGCTSLGAYSDLYLKVDVVLSADVFENFRDICMATYHLDPAHYYTSPGFSFDCMPKFTKVQLELLTDFEKVLFTEAGTRGGLVQASRRHARANNPATPGYNADEPSTSLIYLDANNLYGYAMCKYMPISDFTWYPGNPEVALAQLEWMGETDDVGRIYEVDISYPQHLHDAHNDMPFLPHASIPHGSSVRKLMVTFLRKERYVVHYMNLKQAMAHGVVVEKTHRVLEFRQSPWLAPYINFNTELRRQAANKFEEQFFKDLNNSVFGKSIENMRARFNLELVSCPARMRKLINRPTFKYCTTYNENLSAVTQHSKEVDFCKPIYIGFTVLELSKVLMYGFHYDVMKRHYGDKIELLYTDTDSLFYRVVTDDFYADLIDNPNLMRFMDTSNLPKDHKCYSTLRKRVPGLFKNETNSRTVYEYVALRAKSYAYDVEQEVTIRSKGVMRHVIRNHLTFAEHKRCLFADVDDDAESDECDDEFDANMGKMFAADSALKAVAQIHRNASTDSTNSSTAVTHPSHVYSYMPFTPYRENVSIRSFKHELRTIRSMKLVLNRADDKRYVLPDNISTYAHGHHRINY</sequence>
<dbReference type="EMBL" id="CARXXK010000002">
    <property type="protein sequence ID" value="CAI6355439.1"/>
    <property type="molecule type" value="Genomic_DNA"/>
</dbReference>
<dbReference type="SUPFAM" id="SSF56672">
    <property type="entry name" value="DNA/RNA polymerases"/>
    <property type="match status" value="1"/>
</dbReference>
<feature type="domain" description="C2H2-type" evidence="3">
    <location>
        <begin position="2"/>
        <end position="29"/>
    </location>
</feature>
<dbReference type="InterPro" id="IPR012337">
    <property type="entry name" value="RNaseH-like_sf"/>
</dbReference>
<evidence type="ECO:0000313" key="5">
    <source>
        <dbReference type="Proteomes" id="UP001160148"/>
    </source>
</evidence>
<keyword evidence="5" id="KW-1185">Reference proteome</keyword>
<dbReference type="GO" id="GO:0071897">
    <property type="term" value="P:DNA biosynthetic process"/>
    <property type="evidence" value="ECO:0007669"/>
    <property type="project" value="UniProtKB-ARBA"/>
</dbReference>
<dbReference type="InterPro" id="IPR013087">
    <property type="entry name" value="Znf_C2H2_type"/>
</dbReference>
<reference evidence="4 5" key="1">
    <citation type="submission" date="2023-01" db="EMBL/GenBank/DDBJ databases">
        <authorList>
            <person name="Whitehead M."/>
        </authorList>
    </citation>
    <scope>NUCLEOTIDE SEQUENCE [LARGE SCALE GENOMIC DNA]</scope>
</reference>
<gene>
    <name evidence="4" type="ORF">MEUPH1_LOCUS11294</name>
</gene>
<keyword evidence="1" id="KW-0862">Zinc</keyword>
<dbReference type="GO" id="GO:0008270">
    <property type="term" value="F:zinc ion binding"/>
    <property type="evidence" value="ECO:0007669"/>
    <property type="project" value="UniProtKB-KW"/>
</dbReference>
<evidence type="ECO:0000256" key="2">
    <source>
        <dbReference type="SAM" id="MobiDB-lite"/>
    </source>
</evidence>
<dbReference type="SMART" id="SM00355">
    <property type="entry name" value="ZnF_C2H2"/>
    <property type="match status" value="2"/>
</dbReference>
<dbReference type="PROSITE" id="PS00028">
    <property type="entry name" value="ZINC_FINGER_C2H2_1"/>
    <property type="match status" value="2"/>
</dbReference>
<comment type="caution">
    <text evidence="4">The sequence shown here is derived from an EMBL/GenBank/DDBJ whole genome shotgun (WGS) entry which is preliminary data.</text>
</comment>
<dbReference type="InterPro" id="IPR043502">
    <property type="entry name" value="DNA/RNA_pol_sf"/>
</dbReference>
<dbReference type="Proteomes" id="UP001160148">
    <property type="component" value="Unassembled WGS sequence"/>
</dbReference>
<dbReference type="GO" id="GO:0042575">
    <property type="term" value="C:DNA polymerase complex"/>
    <property type="evidence" value="ECO:0007669"/>
    <property type="project" value="UniProtKB-ARBA"/>
</dbReference>
<keyword evidence="1" id="KW-0479">Metal-binding</keyword>
<feature type="domain" description="C2H2-type" evidence="3">
    <location>
        <begin position="29"/>
        <end position="57"/>
    </location>
</feature>
<dbReference type="Gene3D" id="3.30.160.60">
    <property type="entry name" value="Classic Zinc Finger"/>
    <property type="match status" value="1"/>
</dbReference>
<evidence type="ECO:0000256" key="1">
    <source>
        <dbReference type="PROSITE-ProRule" id="PRU00042"/>
    </source>
</evidence>
<dbReference type="PROSITE" id="PS50157">
    <property type="entry name" value="ZINC_FINGER_C2H2_2"/>
    <property type="match status" value="2"/>
</dbReference>
<dbReference type="InterPro" id="IPR036397">
    <property type="entry name" value="RNaseH_sf"/>
</dbReference>
<feature type="region of interest" description="Disordered" evidence="2">
    <location>
        <begin position="81"/>
        <end position="124"/>
    </location>
</feature>
<dbReference type="Gene3D" id="3.30.420.10">
    <property type="entry name" value="Ribonuclease H-like superfamily/Ribonuclease H"/>
    <property type="match status" value="1"/>
</dbReference>
<name>A0AAV0WHU2_9HEMI</name>
<dbReference type="SUPFAM" id="SSF53098">
    <property type="entry name" value="Ribonuclease H-like"/>
    <property type="match status" value="1"/>
</dbReference>
<evidence type="ECO:0000313" key="4">
    <source>
        <dbReference type="EMBL" id="CAI6355439.1"/>
    </source>
</evidence>
<dbReference type="PANTHER" id="PTHR31511:SF12">
    <property type="entry name" value="RHO TERMINATION FACTOR N-TERMINAL DOMAIN-CONTAINING PROTEIN"/>
    <property type="match status" value="1"/>
</dbReference>
<dbReference type="InterPro" id="IPR036236">
    <property type="entry name" value="Znf_C2H2_sf"/>
</dbReference>
<dbReference type="GO" id="GO:0003676">
    <property type="term" value="F:nucleic acid binding"/>
    <property type="evidence" value="ECO:0007669"/>
    <property type="project" value="InterPro"/>
</dbReference>
<dbReference type="PANTHER" id="PTHR31511">
    <property type="entry name" value="PROTEIN CBG23764"/>
    <property type="match status" value="1"/>
</dbReference>
<evidence type="ECO:0000259" key="3">
    <source>
        <dbReference type="PROSITE" id="PS50157"/>
    </source>
</evidence>
<accession>A0AAV0WHU2</accession>
<protein>
    <recommendedName>
        <fullName evidence="3">C2H2-type domain-containing protein</fullName>
    </recommendedName>
</protein>
<dbReference type="SUPFAM" id="SSF57667">
    <property type="entry name" value="beta-beta-alpha zinc fingers"/>
    <property type="match status" value="1"/>
</dbReference>
<keyword evidence="1" id="KW-0863">Zinc-finger</keyword>